<gene>
    <name evidence="12" type="ORF">CGI_10015566</name>
</gene>
<keyword evidence="3 11" id="KW-0894">Sodium channel</keyword>
<sequence>MTCALIAFIVEAITSFLQYRTVTRISAENKQNLEFPAVTICNMNMVKKTIPQCNGTVFANLDKVFLNFGETLVIEDRLTPGLGFVNGLLPSGEQMLNCLYQYSNTIEEMLPICTWNGALEPCSNLFKTTLTEMGVCFTFNGEANQRQHSSFTGSDSGLRVFVDIRQEDYFYSATIQAGIKVVLHEPMEAPLPSLGGFMVAPGLSADAVVLRTKKSSLGEPYGSCLNVQGTGNPLLRYPVYSEKACRMECMVNYLVSKNDICMNCRHFLYPGNATTERYSSDCQCQRPCDTVQYDTSISYAGFMSEFMYNYFLTKGIFPTPEYGRQGAFSEPIFLNNFIELKIYYDSLIEAFITESPEFDIYQILSNIGGLMGIFLGASLLSVVELMEFLVLALMPRGKLKTGDVSDAENGTVTAPGDRAVAVIKERRRMINVKTNIRNLKKKRNQRRF</sequence>
<keyword evidence="5" id="KW-1133">Transmembrane helix</keyword>
<keyword evidence="6" id="KW-0915">Sodium</keyword>
<dbReference type="PANTHER" id="PTHR11690">
    <property type="entry name" value="AMILORIDE-SENSITIVE SODIUM CHANNEL-RELATED"/>
    <property type="match status" value="1"/>
</dbReference>
<dbReference type="GO" id="GO:0015280">
    <property type="term" value="F:ligand-gated sodium channel activity"/>
    <property type="evidence" value="ECO:0007669"/>
    <property type="project" value="TreeGrafter"/>
</dbReference>
<evidence type="ECO:0000256" key="3">
    <source>
        <dbReference type="ARBA" id="ARBA00022461"/>
    </source>
</evidence>
<dbReference type="PRINTS" id="PR01078">
    <property type="entry name" value="AMINACHANNEL"/>
</dbReference>
<evidence type="ECO:0000256" key="6">
    <source>
        <dbReference type="ARBA" id="ARBA00023053"/>
    </source>
</evidence>
<dbReference type="FunCoup" id="K1PND2">
    <property type="interactions" value="77"/>
</dbReference>
<dbReference type="Pfam" id="PF00858">
    <property type="entry name" value="ASC"/>
    <property type="match status" value="1"/>
</dbReference>
<evidence type="ECO:0000256" key="5">
    <source>
        <dbReference type="ARBA" id="ARBA00022989"/>
    </source>
</evidence>
<comment type="similarity">
    <text evidence="11">Belongs to the amiloride-sensitive sodium channel (TC 1.A.6) family.</text>
</comment>
<evidence type="ECO:0000256" key="9">
    <source>
        <dbReference type="ARBA" id="ARBA00023201"/>
    </source>
</evidence>
<keyword evidence="4 11" id="KW-0812">Transmembrane</keyword>
<evidence type="ECO:0000313" key="12">
    <source>
        <dbReference type="EMBL" id="EKC23158.1"/>
    </source>
</evidence>
<organism evidence="12">
    <name type="scientific">Magallana gigas</name>
    <name type="common">Pacific oyster</name>
    <name type="synonym">Crassostrea gigas</name>
    <dbReference type="NCBI Taxonomy" id="29159"/>
    <lineage>
        <taxon>Eukaryota</taxon>
        <taxon>Metazoa</taxon>
        <taxon>Spiralia</taxon>
        <taxon>Lophotrochozoa</taxon>
        <taxon>Mollusca</taxon>
        <taxon>Bivalvia</taxon>
        <taxon>Autobranchia</taxon>
        <taxon>Pteriomorphia</taxon>
        <taxon>Ostreida</taxon>
        <taxon>Ostreoidea</taxon>
        <taxon>Ostreidae</taxon>
        <taxon>Magallana</taxon>
    </lineage>
</organism>
<accession>K1PND2</accession>
<evidence type="ECO:0000256" key="10">
    <source>
        <dbReference type="ARBA" id="ARBA00023303"/>
    </source>
</evidence>
<evidence type="ECO:0000256" key="1">
    <source>
        <dbReference type="ARBA" id="ARBA00004141"/>
    </source>
</evidence>
<keyword evidence="7 11" id="KW-0406">Ion transport</keyword>
<keyword evidence="9 11" id="KW-0739">Sodium transport</keyword>
<keyword evidence="10 11" id="KW-0407">Ion channel</keyword>
<evidence type="ECO:0000256" key="11">
    <source>
        <dbReference type="RuleBase" id="RU000679"/>
    </source>
</evidence>
<proteinExistence type="inferred from homology"/>
<dbReference type="EMBL" id="JH816275">
    <property type="protein sequence ID" value="EKC23158.1"/>
    <property type="molecule type" value="Genomic_DNA"/>
</dbReference>
<evidence type="ECO:0000256" key="4">
    <source>
        <dbReference type="ARBA" id="ARBA00022692"/>
    </source>
</evidence>
<dbReference type="AlphaFoldDB" id="K1PND2"/>
<evidence type="ECO:0000256" key="8">
    <source>
        <dbReference type="ARBA" id="ARBA00023136"/>
    </source>
</evidence>
<protein>
    <submittedName>
        <fullName evidence="12">Amiloride-sensitive cation channel 2-A, neuronal</fullName>
    </submittedName>
</protein>
<keyword evidence="2 11" id="KW-0813">Transport</keyword>
<dbReference type="GO" id="GO:0005886">
    <property type="term" value="C:plasma membrane"/>
    <property type="evidence" value="ECO:0007669"/>
    <property type="project" value="TreeGrafter"/>
</dbReference>
<name>K1PND2_MAGGI</name>
<reference evidence="12" key="1">
    <citation type="journal article" date="2012" name="Nature">
        <title>The oyster genome reveals stress adaptation and complexity of shell formation.</title>
        <authorList>
            <person name="Zhang G."/>
            <person name="Fang X."/>
            <person name="Guo X."/>
            <person name="Li L."/>
            <person name="Luo R."/>
            <person name="Xu F."/>
            <person name="Yang P."/>
            <person name="Zhang L."/>
            <person name="Wang X."/>
            <person name="Qi H."/>
            <person name="Xiong Z."/>
            <person name="Que H."/>
            <person name="Xie Y."/>
            <person name="Holland P.W."/>
            <person name="Paps J."/>
            <person name="Zhu Y."/>
            <person name="Wu F."/>
            <person name="Chen Y."/>
            <person name="Wang J."/>
            <person name="Peng C."/>
            <person name="Meng J."/>
            <person name="Yang L."/>
            <person name="Liu J."/>
            <person name="Wen B."/>
            <person name="Zhang N."/>
            <person name="Huang Z."/>
            <person name="Zhu Q."/>
            <person name="Feng Y."/>
            <person name="Mount A."/>
            <person name="Hedgecock D."/>
            <person name="Xu Z."/>
            <person name="Liu Y."/>
            <person name="Domazet-Loso T."/>
            <person name="Du Y."/>
            <person name="Sun X."/>
            <person name="Zhang S."/>
            <person name="Liu B."/>
            <person name="Cheng P."/>
            <person name="Jiang X."/>
            <person name="Li J."/>
            <person name="Fan D."/>
            <person name="Wang W."/>
            <person name="Fu W."/>
            <person name="Wang T."/>
            <person name="Wang B."/>
            <person name="Zhang J."/>
            <person name="Peng Z."/>
            <person name="Li Y."/>
            <person name="Li N."/>
            <person name="Wang J."/>
            <person name="Chen M."/>
            <person name="He Y."/>
            <person name="Tan F."/>
            <person name="Song X."/>
            <person name="Zheng Q."/>
            <person name="Huang R."/>
            <person name="Yang H."/>
            <person name="Du X."/>
            <person name="Chen L."/>
            <person name="Yang M."/>
            <person name="Gaffney P.M."/>
            <person name="Wang S."/>
            <person name="Luo L."/>
            <person name="She Z."/>
            <person name="Ming Y."/>
            <person name="Huang W."/>
            <person name="Zhang S."/>
            <person name="Huang B."/>
            <person name="Zhang Y."/>
            <person name="Qu T."/>
            <person name="Ni P."/>
            <person name="Miao G."/>
            <person name="Wang J."/>
            <person name="Wang Q."/>
            <person name="Steinberg C.E."/>
            <person name="Wang H."/>
            <person name="Li N."/>
            <person name="Qian L."/>
            <person name="Zhang G."/>
            <person name="Li Y."/>
            <person name="Yang H."/>
            <person name="Liu X."/>
            <person name="Wang J."/>
            <person name="Yin Y."/>
            <person name="Wang J."/>
        </authorList>
    </citation>
    <scope>NUCLEOTIDE SEQUENCE [LARGE SCALE GENOMIC DNA]</scope>
    <source>
        <strain evidence="12">05x7-T-G4-1.051#20</strain>
    </source>
</reference>
<evidence type="ECO:0000256" key="2">
    <source>
        <dbReference type="ARBA" id="ARBA00022448"/>
    </source>
</evidence>
<dbReference type="HOGENOM" id="CLU_020415_3_2_1"/>
<dbReference type="InParanoid" id="K1PND2"/>
<dbReference type="InterPro" id="IPR001873">
    <property type="entry name" value="ENaC"/>
</dbReference>
<evidence type="ECO:0000256" key="7">
    <source>
        <dbReference type="ARBA" id="ARBA00023065"/>
    </source>
</evidence>
<dbReference type="Gene3D" id="2.60.470.10">
    <property type="entry name" value="Acid-sensing ion channels like domains"/>
    <property type="match status" value="1"/>
</dbReference>
<keyword evidence="8" id="KW-0472">Membrane</keyword>
<comment type="subcellular location">
    <subcellularLocation>
        <location evidence="1">Membrane</location>
        <topology evidence="1">Multi-pass membrane protein</topology>
    </subcellularLocation>
</comment>